<dbReference type="PROSITE" id="PS00455">
    <property type="entry name" value="AMP_BINDING"/>
    <property type="match status" value="1"/>
</dbReference>
<dbReference type="Proteomes" id="UP001207528">
    <property type="component" value="Unassembled WGS sequence"/>
</dbReference>
<comment type="similarity">
    <text evidence="1">Belongs to the ATP-dependent AMP-binding enzyme family.</text>
</comment>
<dbReference type="Gene3D" id="3.40.50.12780">
    <property type="entry name" value="N-terminal domain of ligase-like"/>
    <property type="match status" value="1"/>
</dbReference>
<dbReference type="AlphaFoldDB" id="A0AAW5SS66"/>
<protein>
    <submittedName>
        <fullName evidence="5">Acyl--CoA ligase</fullName>
    </submittedName>
</protein>
<feature type="domain" description="AMP-dependent synthetase/ligase" evidence="3">
    <location>
        <begin position="42"/>
        <end position="404"/>
    </location>
</feature>
<proteinExistence type="inferred from homology"/>
<name>A0AAW5SS66_MYCNV</name>
<dbReference type="InterPro" id="IPR042099">
    <property type="entry name" value="ANL_N_sf"/>
</dbReference>
<evidence type="ECO:0000256" key="2">
    <source>
        <dbReference type="ARBA" id="ARBA00022598"/>
    </source>
</evidence>
<dbReference type="EMBL" id="JACKTI010000061">
    <property type="protein sequence ID" value="MCV7026296.1"/>
    <property type="molecule type" value="Genomic_DNA"/>
</dbReference>
<accession>A0AAW5SS66</accession>
<dbReference type="Pfam" id="PF13193">
    <property type="entry name" value="AMP-binding_C"/>
    <property type="match status" value="1"/>
</dbReference>
<dbReference type="PANTHER" id="PTHR43201:SF5">
    <property type="entry name" value="MEDIUM-CHAIN ACYL-COA LIGASE ACSF2, MITOCHONDRIAL"/>
    <property type="match status" value="1"/>
</dbReference>
<comment type="caution">
    <text evidence="5">The sequence shown here is derived from an EMBL/GenBank/DDBJ whole genome shotgun (WGS) entry which is preliminary data.</text>
</comment>
<dbReference type="RefSeq" id="WP_084377073.1">
    <property type="nucleotide sequence ID" value="NZ_BCTA01000011.1"/>
</dbReference>
<dbReference type="InterPro" id="IPR025110">
    <property type="entry name" value="AMP-bd_C"/>
</dbReference>
<dbReference type="Pfam" id="PF00501">
    <property type="entry name" value="AMP-binding"/>
    <property type="match status" value="1"/>
</dbReference>
<evidence type="ECO:0000259" key="4">
    <source>
        <dbReference type="Pfam" id="PF13193"/>
    </source>
</evidence>
<dbReference type="GO" id="GO:0006631">
    <property type="term" value="P:fatty acid metabolic process"/>
    <property type="evidence" value="ECO:0007669"/>
    <property type="project" value="TreeGrafter"/>
</dbReference>
<dbReference type="CDD" id="cd04433">
    <property type="entry name" value="AFD_class_I"/>
    <property type="match status" value="1"/>
</dbReference>
<dbReference type="InterPro" id="IPR020845">
    <property type="entry name" value="AMP-binding_CS"/>
</dbReference>
<dbReference type="SUPFAM" id="SSF56801">
    <property type="entry name" value="Acetyl-CoA synthetase-like"/>
    <property type="match status" value="1"/>
</dbReference>
<feature type="domain" description="AMP-binding enzyme C-terminal" evidence="4">
    <location>
        <begin position="455"/>
        <end position="533"/>
    </location>
</feature>
<dbReference type="InterPro" id="IPR045851">
    <property type="entry name" value="AMP-bd_C_sf"/>
</dbReference>
<dbReference type="PANTHER" id="PTHR43201">
    <property type="entry name" value="ACYL-COA SYNTHETASE"/>
    <property type="match status" value="1"/>
</dbReference>
<evidence type="ECO:0000313" key="6">
    <source>
        <dbReference type="Proteomes" id="UP001207528"/>
    </source>
</evidence>
<dbReference type="InterPro" id="IPR000873">
    <property type="entry name" value="AMP-dep_synth/lig_dom"/>
</dbReference>
<evidence type="ECO:0000256" key="1">
    <source>
        <dbReference type="ARBA" id="ARBA00006432"/>
    </source>
</evidence>
<evidence type="ECO:0000259" key="3">
    <source>
        <dbReference type="Pfam" id="PF00501"/>
    </source>
</evidence>
<sequence>MTSMPLTTPVFRYEPLPYDAVLPAMLSAVVGAHGSNDLVVTATADGAVERITYAEAQTRSADMAARLLASGVTKGVRVGVLAPNGADFVTAFLAITRIGAVAVPINTFFQHAELHWVLRDADIHTLLAVETLLGRDVLDRIETATGEWQVVNGQLRTERLPQLRNVFPLGETTRSWPAGWPDPVPPSFRETCEATVRAADDLLVIYTSGSTSNPKGIIHTHGTAITHSRFIATAHDWDAGDRIYVPMVFFWVAGLVFGFLGPMQVGATILTEHKFDAGMVLRLLESEKATYTTGFPHIGPALSNHRDFASTDLSTLREGYQQVLLAPGRRTPDPSLRVAQLGMTETCSSHTWWPPHEQLPESKRGSLGVAAPGFEHKIVDDAGNEVPNGVTGEICVRGTAMMRGMVGKQWHEVVDRDGWLHTKDAGYRDDDGHLYFAGRLDEMIKTSGTNVAPMEVEAALGRIEAVRIAYVIGVPDADKGAIVGAAVVLNEGYTASAADLATECRKRLAAYKVPKNWVILDDPSLLPYTTTNKIDKARLTALIAAGELW</sequence>
<keyword evidence="2 5" id="KW-0436">Ligase</keyword>
<organism evidence="5 6">
    <name type="scientific">Mycolicibacterium novocastrense</name>
    <name type="common">Mycobacterium novocastrense</name>
    <dbReference type="NCBI Taxonomy" id="59813"/>
    <lineage>
        <taxon>Bacteria</taxon>
        <taxon>Bacillati</taxon>
        <taxon>Actinomycetota</taxon>
        <taxon>Actinomycetes</taxon>
        <taxon>Mycobacteriales</taxon>
        <taxon>Mycobacteriaceae</taxon>
        <taxon>Mycolicibacterium</taxon>
    </lineage>
</organism>
<dbReference type="GO" id="GO:0031956">
    <property type="term" value="F:medium-chain fatty acid-CoA ligase activity"/>
    <property type="evidence" value="ECO:0007669"/>
    <property type="project" value="TreeGrafter"/>
</dbReference>
<reference evidence="5" key="1">
    <citation type="submission" date="2020-07" db="EMBL/GenBank/DDBJ databases">
        <authorList>
            <person name="Pettersson B.M.F."/>
            <person name="Behra P.R.K."/>
            <person name="Ramesh M."/>
            <person name="Das S."/>
            <person name="Dasgupta S."/>
            <person name="Kirsebom L.A."/>
        </authorList>
    </citation>
    <scope>NUCLEOTIDE SEQUENCE</scope>
    <source>
        <strain evidence="5">DSM 44203</strain>
    </source>
</reference>
<dbReference type="Gene3D" id="3.30.300.30">
    <property type="match status" value="1"/>
</dbReference>
<reference evidence="5" key="2">
    <citation type="journal article" date="2022" name="BMC Genomics">
        <title>Comparative genome analysis of mycobacteria focusing on tRNA and non-coding RNA.</title>
        <authorList>
            <person name="Behra P.R.K."/>
            <person name="Pettersson B.M.F."/>
            <person name="Ramesh M."/>
            <person name="Das S."/>
            <person name="Dasgupta S."/>
            <person name="Kirsebom L.A."/>
        </authorList>
    </citation>
    <scope>NUCLEOTIDE SEQUENCE</scope>
    <source>
        <strain evidence="5">DSM 44203</strain>
    </source>
</reference>
<gene>
    <name evidence="5" type="ORF">H7I77_23575</name>
</gene>
<evidence type="ECO:0000313" key="5">
    <source>
        <dbReference type="EMBL" id="MCV7026296.1"/>
    </source>
</evidence>